<keyword evidence="1" id="KW-0862">Zinc</keyword>
<feature type="binding site" evidence="1">
    <location>
        <position position="116"/>
    </location>
    <ligand>
        <name>Zn(2+)</name>
        <dbReference type="ChEBI" id="CHEBI:29105"/>
    </ligand>
</feature>
<dbReference type="AlphaFoldDB" id="A0A8K0N1B5"/>
<feature type="region of interest" description="Disordered" evidence="2">
    <location>
        <begin position="1"/>
        <end position="38"/>
    </location>
</feature>
<protein>
    <submittedName>
        <fullName evidence="3">DNA-3-methyladenine glycosylase 1</fullName>
    </submittedName>
</protein>
<feature type="binding site" evidence="1">
    <location>
        <position position="293"/>
    </location>
    <ligand>
        <name>Zn(2+)</name>
        <dbReference type="ChEBI" id="CHEBI:29105"/>
    </ligand>
</feature>
<dbReference type="Pfam" id="PF03352">
    <property type="entry name" value="Adenine_glyco"/>
    <property type="match status" value="1"/>
</dbReference>
<dbReference type="EMBL" id="CM017876">
    <property type="protein sequence ID" value="KAG1342115.1"/>
    <property type="molecule type" value="Genomic_DNA"/>
</dbReference>
<feature type="binding site" evidence="1">
    <location>
        <position position="289"/>
    </location>
    <ligand>
        <name>Zn(2+)</name>
        <dbReference type="ChEBI" id="CHEBI:29105"/>
    </ligand>
</feature>
<dbReference type="GO" id="GO:0006284">
    <property type="term" value="P:base-excision repair"/>
    <property type="evidence" value="ECO:0007669"/>
    <property type="project" value="InterPro"/>
</dbReference>
<dbReference type="GO" id="GO:0008725">
    <property type="term" value="F:DNA-3-methyladenine glycosylase activity"/>
    <property type="evidence" value="ECO:0007669"/>
    <property type="project" value="InterPro"/>
</dbReference>
<keyword evidence="4" id="KW-1185">Reference proteome</keyword>
<dbReference type="OrthoDB" id="3941538at2759"/>
<dbReference type="InterPro" id="IPR005019">
    <property type="entry name" value="Adenine_glyco"/>
</dbReference>
<dbReference type="Gene3D" id="1.10.340.30">
    <property type="entry name" value="Hypothetical protein, domain 2"/>
    <property type="match status" value="1"/>
</dbReference>
<evidence type="ECO:0000313" key="3">
    <source>
        <dbReference type="EMBL" id="KAG1342115.1"/>
    </source>
</evidence>
<dbReference type="InterPro" id="IPR011257">
    <property type="entry name" value="DNA_glycosylase"/>
</dbReference>
<accession>A0A8K0N1B5</accession>
<dbReference type="PANTHER" id="PTHR31116:SF25">
    <property type="entry name" value="DNA GLYCOSYLASE SUPERFAMILY PROTEIN"/>
    <property type="match status" value="1"/>
</dbReference>
<feature type="binding site" evidence="1">
    <location>
        <position position="131"/>
    </location>
    <ligand>
        <name>Zn(2+)</name>
        <dbReference type="ChEBI" id="CHEBI:29105"/>
    </ligand>
</feature>
<dbReference type="GO" id="GO:0046872">
    <property type="term" value="F:metal ion binding"/>
    <property type="evidence" value="ECO:0007669"/>
    <property type="project" value="UniProtKB-KW"/>
</dbReference>
<evidence type="ECO:0000313" key="4">
    <source>
        <dbReference type="Proteomes" id="UP000797356"/>
    </source>
</evidence>
<gene>
    <name evidence="3" type="ORF">COCNU_05G003440</name>
</gene>
<feature type="region of interest" description="Disordered" evidence="2">
    <location>
        <begin position="306"/>
        <end position="328"/>
    </location>
</feature>
<proteinExistence type="predicted"/>
<reference evidence="3" key="2">
    <citation type="submission" date="2019-07" db="EMBL/GenBank/DDBJ databases">
        <authorList>
            <person name="Yang Y."/>
            <person name="Bocs S."/>
            <person name="Baudouin L."/>
        </authorList>
    </citation>
    <scope>NUCLEOTIDE SEQUENCE</scope>
    <source>
        <tissue evidence="3">Spear leaf of Hainan Tall coconut</tissue>
    </source>
</reference>
<reference evidence="3" key="1">
    <citation type="journal article" date="2017" name="Gigascience">
        <title>The genome draft of coconut (Cocos nucifera).</title>
        <authorList>
            <person name="Xiao Y."/>
            <person name="Xu P."/>
            <person name="Fan H."/>
            <person name="Baudouin L."/>
            <person name="Xia W."/>
            <person name="Bocs S."/>
            <person name="Xu J."/>
            <person name="Li Q."/>
            <person name="Guo A."/>
            <person name="Zhou L."/>
            <person name="Li J."/>
            <person name="Wu Y."/>
            <person name="Ma Z."/>
            <person name="Armero A."/>
            <person name="Issali A.E."/>
            <person name="Liu N."/>
            <person name="Peng M."/>
            <person name="Yang Y."/>
        </authorList>
    </citation>
    <scope>NUCLEOTIDE SEQUENCE</scope>
    <source>
        <tissue evidence="3">Spear leaf of Hainan Tall coconut</tissue>
    </source>
</reference>
<comment type="caution">
    <text evidence="3">The sequence shown here is derived from an EMBL/GenBank/DDBJ whole genome shotgun (WGS) entry which is preliminary data.</text>
</comment>
<organism evidence="3 4">
    <name type="scientific">Cocos nucifera</name>
    <name type="common">Coconut palm</name>
    <dbReference type="NCBI Taxonomy" id="13894"/>
    <lineage>
        <taxon>Eukaryota</taxon>
        <taxon>Viridiplantae</taxon>
        <taxon>Streptophyta</taxon>
        <taxon>Embryophyta</taxon>
        <taxon>Tracheophyta</taxon>
        <taxon>Spermatophyta</taxon>
        <taxon>Magnoliopsida</taxon>
        <taxon>Liliopsida</taxon>
        <taxon>Arecaceae</taxon>
        <taxon>Arecoideae</taxon>
        <taxon>Cocoseae</taxon>
        <taxon>Attaleinae</taxon>
        <taxon>Cocos</taxon>
    </lineage>
</organism>
<dbReference type="SUPFAM" id="SSF48150">
    <property type="entry name" value="DNA-glycosylase"/>
    <property type="match status" value="1"/>
</dbReference>
<evidence type="ECO:0000256" key="2">
    <source>
        <dbReference type="SAM" id="MobiDB-lite"/>
    </source>
</evidence>
<dbReference type="PANTHER" id="PTHR31116">
    <property type="entry name" value="OS04G0501200 PROTEIN"/>
    <property type="match status" value="1"/>
</dbReference>
<dbReference type="Proteomes" id="UP000797356">
    <property type="component" value="Chromosome 5"/>
</dbReference>
<sequence length="328" mass="36475">MEAKSELSSELRPVQRPVGGRASVSSSPPSGRKKEVAKIVRRPIARVLESSDVSEDGSFSSDSSSGRQTLVKGGGLQNRRKITGVRSVKVVPEGIDAAAVLLVFPVSKLVVEKKRCAWITPNSEPVYVSFHDEEWGVPVHDDQKLFELLVLSEALAEFSWPAILNKRHLLRKLFDNFDPSSIAQFTEKKILSLKSSGDTLLSEQKMLAVIENARQMLKVIDEFGSFNNYCWSFVNHKPIINGFRYARQVPVKTPKAEAMSKHLMQRGFRCVGPTVIYSFMQAAGMVNDHLSSCFRFEECIGSHSKESRTNTEPITSGKGLTKKCSLQD</sequence>
<keyword evidence="1" id="KW-0479">Metal-binding</keyword>
<feature type="compositionally biased region" description="Low complexity" evidence="2">
    <location>
        <begin position="56"/>
        <end position="65"/>
    </location>
</feature>
<evidence type="ECO:0000256" key="1">
    <source>
        <dbReference type="PIRSR" id="PIRSR605019-1"/>
    </source>
</evidence>
<name>A0A8K0N1B5_COCNU</name>
<feature type="region of interest" description="Disordered" evidence="2">
    <location>
        <begin position="54"/>
        <end position="74"/>
    </location>
</feature>